<evidence type="ECO:0000256" key="2">
    <source>
        <dbReference type="ARBA" id="ARBA00012296"/>
    </source>
</evidence>
<dbReference type="SUPFAM" id="SSF54211">
    <property type="entry name" value="Ribosomal protein S5 domain 2-like"/>
    <property type="match status" value="1"/>
</dbReference>
<sequence length="327" mass="36106">MTISKNKVTARAYTNIALIKYWGKVDQKLKIPTTSSLSLTLKDFYTDTSVLFNEKLLEDKITFNGQQLSEKKAERIVNFLDVVRDLAQQNVYAEVSTINKVPTSAGLASSASGFAALAASASKAIGLNLNKKDLSRLARRGSGSATRSIYGGFVEWKKGFSDETSYAVPFEEEVDWPINVVAVMVNQSEKQMSSSKGMQISVNTSPYYSAWEKVSKKALKEIKVAIKNRDFDRMGKIAEENAMQMHALTLSSSPDYTYFDADSLKVMNLVHSLRSSGLTCYFTMDAGPNVKILVEKQNTSKLVSELEKEFGSDKVIVTSAGPGIEYQ</sequence>
<name>A0A5C4TK96_FRUSA</name>
<proteinExistence type="inferred from homology"/>
<comment type="caution">
    <text evidence="10">The sequence shown here is derived from an EMBL/GenBank/DDBJ whole genome shotgun (WGS) entry which is preliminary data.</text>
</comment>
<feature type="domain" description="Mvd1 C-terminal" evidence="8">
    <location>
        <begin position="181"/>
        <end position="314"/>
    </location>
</feature>
<dbReference type="InterPro" id="IPR020568">
    <property type="entry name" value="Ribosomal_Su5_D2-typ_SF"/>
</dbReference>
<dbReference type="InterPro" id="IPR036554">
    <property type="entry name" value="GHMP_kinase_C_sf"/>
</dbReference>
<reference evidence="10 11" key="1">
    <citation type="submission" date="2018-05" db="EMBL/GenBank/DDBJ databases">
        <title>Lactobacillus sanfranciscensis Ah4 draft denome sequence.</title>
        <authorList>
            <person name="Zhang G."/>
        </authorList>
    </citation>
    <scope>NUCLEOTIDE SEQUENCE [LARGE SCALE GENOMIC DNA]</scope>
    <source>
        <strain evidence="10 11">Ah4</strain>
    </source>
</reference>
<organism evidence="10 11">
    <name type="scientific">Fructilactobacillus sanfranciscensis</name>
    <name type="common">Lactobacillus sanfranciscensis</name>
    <dbReference type="NCBI Taxonomy" id="1625"/>
    <lineage>
        <taxon>Bacteria</taxon>
        <taxon>Bacillati</taxon>
        <taxon>Bacillota</taxon>
        <taxon>Bacilli</taxon>
        <taxon>Lactobacillales</taxon>
        <taxon>Lactobacillaceae</taxon>
        <taxon>Fructilactobacillus</taxon>
    </lineage>
</organism>
<dbReference type="GO" id="GO:0004163">
    <property type="term" value="F:diphosphomevalonate decarboxylase activity"/>
    <property type="evidence" value="ECO:0007669"/>
    <property type="project" value="UniProtKB-EC"/>
</dbReference>
<dbReference type="Pfam" id="PF18376">
    <property type="entry name" value="MDD_C"/>
    <property type="match status" value="1"/>
</dbReference>
<feature type="domain" description="Diphosphomevalonate decarboxylase-like N-terminal" evidence="9">
    <location>
        <begin position="12"/>
        <end position="167"/>
    </location>
</feature>
<evidence type="ECO:0000259" key="9">
    <source>
        <dbReference type="Pfam" id="PF22700"/>
    </source>
</evidence>
<dbReference type="GO" id="GO:0005524">
    <property type="term" value="F:ATP binding"/>
    <property type="evidence" value="ECO:0007669"/>
    <property type="project" value="UniProtKB-KW"/>
</dbReference>
<evidence type="ECO:0000256" key="7">
    <source>
        <dbReference type="ARBA" id="ARBA00023239"/>
    </source>
</evidence>
<dbReference type="EMBL" id="QFCR01000002">
    <property type="protein sequence ID" value="TNK91066.1"/>
    <property type="molecule type" value="Genomic_DNA"/>
</dbReference>
<dbReference type="PANTHER" id="PTHR10977">
    <property type="entry name" value="DIPHOSPHOMEVALONATE DECARBOXYLASE"/>
    <property type="match status" value="1"/>
</dbReference>
<comment type="similarity">
    <text evidence="1">Belongs to the diphosphomevalonate decarboxylase family.</text>
</comment>
<dbReference type="InterPro" id="IPR014721">
    <property type="entry name" value="Ribsml_uS5_D2-typ_fold_subgr"/>
</dbReference>
<dbReference type="EC" id="4.1.1.33" evidence="2"/>
<evidence type="ECO:0000259" key="8">
    <source>
        <dbReference type="Pfam" id="PF18376"/>
    </source>
</evidence>
<evidence type="ECO:0000256" key="4">
    <source>
        <dbReference type="ARBA" id="ARBA00022741"/>
    </source>
</evidence>
<dbReference type="InterPro" id="IPR029765">
    <property type="entry name" value="Mev_diP_decarb"/>
</dbReference>
<dbReference type="Gene3D" id="3.30.230.10">
    <property type="match status" value="1"/>
</dbReference>
<dbReference type="RefSeq" id="WP_056957576.1">
    <property type="nucleotide sequence ID" value="NZ_BAAAXT010000001.1"/>
</dbReference>
<dbReference type="AlphaFoldDB" id="A0A5C4TK96"/>
<dbReference type="GO" id="GO:0005829">
    <property type="term" value="C:cytosol"/>
    <property type="evidence" value="ECO:0007669"/>
    <property type="project" value="InterPro"/>
</dbReference>
<dbReference type="FunFam" id="3.30.230.10:FF:000072">
    <property type="entry name" value="Diphosphomevalonate decarboxylase"/>
    <property type="match status" value="1"/>
</dbReference>
<gene>
    <name evidence="10" type="primary">mvaD</name>
    <name evidence="10" type="ORF">DID87_01605</name>
</gene>
<dbReference type="Proteomes" id="UP000313312">
    <property type="component" value="Unassembled WGS sequence"/>
</dbReference>
<evidence type="ECO:0000256" key="3">
    <source>
        <dbReference type="ARBA" id="ARBA00022516"/>
    </source>
</evidence>
<protein>
    <recommendedName>
        <fullName evidence="2">diphosphomevalonate decarboxylase</fullName>
        <ecNumber evidence="2">4.1.1.33</ecNumber>
    </recommendedName>
</protein>
<dbReference type="Pfam" id="PF22700">
    <property type="entry name" value="MVD-like_N"/>
    <property type="match status" value="1"/>
</dbReference>
<dbReference type="Gene3D" id="3.30.70.890">
    <property type="entry name" value="GHMP kinase, C-terminal domain"/>
    <property type="match status" value="1"/>
</dbReference>
<dbReference type="InterPro" id="IPR005935">
    <property type="entry name" value="Mev_decarb"/>
</dbReference>
<dbReference type="NCBIfam" id="TIGR01240">
    <property type="entry name" value="mevDPdecarb"/>
    <property type="match status" value="1"/>
</dbReference>
<keyword evidence="3" id="KW-0444">Lipid biosynthesis</keyword>
<evidence type="ECO:0000256" key="5">
    <source>
        <dbReference type="ARBA" id="ARBA00022840"/>
    </source>
</evidence>
<dbReference type="InterPro" id="IPR053859">
    <property type="entry name" value="MVD-like_N"/>
</dbReference>
<keyword evidence="6" id="KW-0443">Lipid metabolism</keyword>
<keyword evidence="4" id="KW-0547">Nucleotide-binding</keyword>
<dbReference type="InterPro" id="IPR041431">
    <property type="entry name" value="Mvd1_C"/>
</dbReference>
<keyword evidence="7" id="KW-0456">Lyase</keyword>
<evidence type="ECO:0000313" key="11">
    <source>
        <dbReference type="Proteomes" id="UP000313312"/>
    </source>
</evidence>
<dbReference type="PIRSF" id="PIRSF015950">
    <property type="entry name" value="Mev_P_decrbx"/>
    <property type="match status" value="1"/>
</dbReference>
<evidence type="ECO:0000313" key="10">
    <source>
        <dbReference type="EMBL" id="TNK91066.1"/>
    </source>
</evidence>
<evidence type="ECO:0000256" key="1">
    <source>
        <dbReference type="ARBA" id="ARBA00008831"/>
    </source>
</evidence>
<evidence type="ECO:0000256" key="6">
    <source>
        <dbReference type="ARBA" id="ARBA00023098"/>
    </source>
</evidence>
<dbReference type="PANTHER" id="PTHR10977:SF3">
    <property type="entry name" value="DIPHOSPHOMEVALONATE DECARBOXYLASE"/>
    <property type="match status" value="1"/>
</dbReference>
<dbReference type="GO" id="GO:0019287">
    <property type="term" value="P:isopentenyl diphosphate biosynthetic process, mevalonate pathway"/>
    <property type="evidence" value="ECO:0007669"/>
    <property type="project" value="InterPro"/>
</dbReference>
<accession>A0A5C4TK96</accession>
<keyword evidence="5" id="KW-0067">ATP-binding</keyword>
<dbReference type="SUPFAM" id="SSF55060">
    <property type="entry name" value="GHMP Kinase, C-terminal domain"/>
    <property type="match status" value="1"/>
</dbReference>